<proteinExistence type="predicted"/>
<keyword evidence="2" id="KW-1185">Reference proteome</keyword>
<comment type="caution">
    <text evidence="1">The sequence shown here is derived from an EMBL/GenBank/DDBJ whole genome shotgun (WGS) entry which is preliminary data.</text>
</comment>
<evidence type="ECO:0000313" key="1">
    <source>
        <dbReference type="EMBL" id="PAV26216.1"/>
    </source>
</evidence>
<accession>A0A2A2I4J3</accession>
<dbReference type="EMBL" id="NMPM01000034">
    <property type="protein sequence ID" value="PAV26216.1"/>
    <property type="molecule type" value="Genomic_DNA"/>
</dbReference>
<sequence length="145" mass="15918">MVLAVILISTLAVPSIADTDLKYIIVSSAERGLFLRVEPNGSGRLNYGSIPRYAELAAGTFDFSAIRKLILKRSQSSAESTDELKPEPLARFVYQQDGGSHLAEQKPLSNDQIDYLLHGACASASLTESKQPILWKACEPYIHRP</sequence>
<reference evidence="1 2" key="1">
    <citation type="submission" date="2017-07" db="EMBL/GenBank/DDBJ databases">
        <title>Tamlnaduibacter salinus (Mi-7) genome sequencing.</title>
        <authorList>
            <person name="Verma A."/>
            <person name="Krishnamurthi S."/>
        </authorList>
    </citation>
    <scope>NUCLEOTIDE SEQUENCE [LARGE SCALE GENOMIC DNA]</scope>
    <source>
        <strain evidence="1 2">Mi-7</strain>
    </source>
</reference>
<name>A0A2A2I4J3_9GAMM</name>
<evidence type="ECO:0000313" key="2">
    <source>
        <dbReference type="Proteomes" id="UP000218332"/>
    </source>
</evidence>
<protein>
    <submittedName>
        <fullName evidence="1">Uncharacterized protein</fullName>
    </submittedName>
</protein>
<dbReference type="Proteomes" id="UP000218332">
    <property type="component" value="Unassembled WGS sequence"/>
</dbReference>
<gene>
    <name evidence="1" type="ORF">CF392_07005</name>
</gene>
<dbReference type="AlphaFoldDB" id="A0A2A2I4J3"/>
<organism evidence="1 2">
    <name type="scientific">Tamilnaduibacter salinus</name>
    <dbReference type="NCBI Taxonomy" id="1484056"/>
    <lineage>
        <taxon>Bacteria</taxon>
        <taxon>Pseudomonadati</taxon>
        <taxon>Pseudomonadota</taxon>
        <taxon>Gammaproteobacteria</taxon>
        <taxon>Pseudomonadales</taxon>
        <taxon>Marinobacteraceae</taxon>
        <taxon>Tamilnaduibacter</taxon>
    </lineage>
</organism>